<dbReference type="KEGG" id="eli:ELI_09495"/>
<evidence type="ECO:0000313" key="3">
    <source>
        <dbReference type="Proteomes" id="UP000008808"/>
    </source>
</evidence>
<accession>Q2N8K0</accession>
<feature type="chain" id="PRO_5004212903" evidence="1">
    <location>
        <begin position="33"/>
        <end position="54"/>
    </location>
</feature>
<dbReference type="Proteomes" id="UP000008808">
    <property type="component" value="Chromosome"/>
</dbReference>
<keyword evidence="1" id="KW-0732">Signal</keyword>
<sequence length="54" mass="5468">MNRPMSQQLTFSASVCALTMALFALASSPAFNASGSGSGATAAQPITVTAFTQR</sequence>
<dbReference type="EMBL" id="CP000157">
    <property type="protein sequence ID" value="ABC63991.1"/>
    <property type="molecule type" value="Genomic_DNA"/>
</dbReference>
<evidence type="ECO:0000313" key="2">
    <source>
        <dbReference type="EMBL" id="ABC63991.1"/>
    </source>
</evidence>
<proteinExistence type="predicted"/>
<reference evidence="3" key="1">
    <citation type="journal article" date="2009" name="J. Bacteriol.">
        <title>Complete genome sequence of Erythrobacter litoralis HTCC2594.</title>
        <authorList>
            <person name="Oh H.M."/>
            <person name="Giovannoni S.J."/>
            <person name="Ferriera S."/>
            <person name="Johnson J."/>
            <person name="Cho J.C."/>
        </authorList>
    </citation>
    <scope>NUCLEOTIDE SEQUENCE [LARGE SCALE GENOMIC DNA]</scope>
    <source>
        <strain evidence="3">HTCC2594</strain>
    </source>
</reference>
<dbReference type="AlphaFoldDB" id="Q2N8K0"/>
<dbReference type="HOGENOM" id="CLU_3043278_0_0_5"/>
<gene>
    <name evidence="2" type="ordered locus">ELI_09495</name>
</gene>
<evidence type="ECO:0000256" key="1">
    <source>
        <dbReference type="SAM" id="SignalP"/>
    </source>
</evidence>
<dbReference type="RefSeq" id="WP_011414819.1">
    <property type="nucleotide sequence ID" value="NC_007722.1"/>
</dbReference>
<keyword evidence="3" id="KW-1185">Reference proteome</keyword>
<protein>
    <submittedName>
        <fullName evidence="2">Uncharacterized protein</fullName>
    </submittedName>
</protein>
<name>Q2N8K0_ERYLH</name>
<organism evidence="2 3">
    <name type="scientific">Erythrobacter litoralis (strain HTCC2594)</name>
    <dbReference type="NCBI Taxonomy" id="314225"/>
    <lineage>
        <taxon>Bacteria</taxon>
        <taxon>Pseudomonadati</taxon>
        <taxon>Pseudomonadota</taxon>
        <taxon>Alphaproteobacteria</taxon>
        <taxon>Sphingomonadales</taxon>
        <taxon>Erythrobacteraceae</taxon>
        <taxon>Erythrobacter/Porphyrobacter group</taxon>
        <taxon>Erythrobacter</taxon>
    </lineage>
</organism>
<feature type="signal peptide" evidence="1">
    <location>
        <begin position="1"/>
        <end position="32"/>
    </location>
</feature>